<organism evidence="2 3">
    <name type="scientific">Parafrankia colletiae</name>
    <dbReference type="NCBI Taxonomy" id="573497"/>
    <lineage>
        <taxon>Bacteria</taxon>
        <taxon>Bacillati</taxon>
        <taxon>Actinomycetota</taxon>
        <taxon>Actinomycetes</taxon>
        <taxon>Frankiales</taxon>
        <taxon>Frankiaceae</taxon>
        <taxon>Parafrankia</taxon>
    </lineage>
</organism>
<keyword evidence="3" id="KW-1185">Reference proteome</keyword>
<evidence type="ECO:0000313" key="3">
    <source>
        <dbReference type="Proteomes" id="UP000179627"/>
    </source>
</evidence>
<accession>A0A1S1QRP5</accession>
<evidence type="ECO:0000313" key="2">
    <source>
        <dbReference type="EMBL" id="OHV35762.1"/>
    </source>
</evidence>
<feature type="region of interest" description="Disordered" evidence="1">
    <location>
        <begin position="1"/>
        <end position="22"/>
    </location>
</feature>
<dbReference type="EMBL" id="MBLM01000120">
    <property type="protein sequence ID" value="OHV35762.1"/>
    <property type="molecule type" value="Genomic_DNA"/>
</dbReference>
<reference evidence="3" key="1">
    <citation type="submission" date="2016-07" db="EMBL/GenBank/DDBJ databases">
        <title>Sequence Frankia sp. strain CcI1.17.</title>
        <authorList>
            <person name="Ghodhbane-Gtari F."/>
            <person name="Swanson E."/>
            <person name="Gueddou A."/>
            <person name="Morris K."/>
            <person name="Hezbri K."/>
            <person name="Ktari A."/>
            <person name="Nouioui I."/>
            <person name="Abebe-Akele F."/>
            <person name="Simpson S."/>
            <person name="Thomas K."/>
            <person name="Gtari M."/>
            <person name="Tisa L.S."/>
            <person name="Hurst S."/>
        </authorList>
    </citation>
    <scope>NUCLEOTIDE SEQUENCE [LARGE SCALE GENOMIC DNA]</scope>
    <source>
        <strain evidence="3">Cc1.17</strain>
    </source>
</reference>
<dbReference type="Proteomes" id="UP000179627">
    <property type="component" value="Unassembled WGS sequence"/>
</dbReference>
<name>A0A1S1QRP5_9ACTN</name>
<evidence type="ECO:0000256" key="1">
    <source>
        <dbReference type="SAM" id="MobiDB-lite"/>
    </source>
</evidence>
<proteinExistence type="predicted"/>
<gene>
    <name evidence="2" type="ORF">CC117_19110</name>
</gene>
<protein>
    <submittedName>
        <fullName evidence="2">Uncharacterized protein</fullName>
    </submittedName>
</protein>
<sequence>MARGPASRLGAARSSEQFSRRVRGGIPAETAHAAGALSATHPDWLRGSTADAGIVPIGGTGGPIKDGPIVIYPPVR</sequence>
<comment type="caution">
    <text evidence="2">The sequence shown here is derived from an EMBL/GenBank/DDBJ whole genome shotgun (WGS) entry which is preliminary data.</text>
</comment>
<dbReference type="AlphaFoldDB" id="A0A1S1QRP5"/>